<keyword evidence="8" id="KW-0472">Membrane</keyword>
<dbReference type="OrthoDB" id="1551503at2759"/>
<dbReference type="EMBL" id="VXAG01000911">
    <property type="protein sequence ID" value="NXJ82032.1"/>
    <property type="molecule type" value="Genomic_DNA"/>
</dbReference>
<evidence type="ECO:0000259" key="9">
    <source>
        <dbReference type="Pfam" id="PF02953"/>
    </source>
</evidence>
<comment type="similarity">
    <text evidence="8">Belongs to the small Tim family.</text>
</comment>
<evidence type="ECO:0000256" key="4">
    <source>
        <dbReference type="ARBA" id="ARBA00022927"/>
    </source>
</evidence>
<accession>A0A7L0EIX1</accession>
<evidence type="ECO:0000313" key="10">
    <source>
        <dbReference type="EMBL" id="NXJ82032.1"/>
    </source>
</evidence>
<comment type="caution">
    <text evidence="10">The sequence shown here is derived from an EMBL/GenBank/DDBJ whole genome shotgun (WGS) entry which is preliminary data.</text>
</comment>
<dbReference type="PANTHER" id="PTHR13172">
    <property type="entry name" value="MITOCHONDRIAL IMPORT INNER MEMBRANE TRANSLOCASE SUBUNIT TIM9B"/>
    <property type="match status" value="1"/>
</dbReference>
<dbReference type="GO" id="GO:0015031">
    <property type="term" value="P:protein transport"/>
    <property type="evidence" value="ECO:0007669"/>
    <property type="project" value="UniProtKB-KW"/>
</dbReference>
<evidence type="ECO:0000256" key="7">
    <source>
        <dbReference type="ARBA" id="ARBA00023157"/>
    </source>
</evidence>
<dbReference type="AlphaFoldDB" id="A0A7L0EIX1"/>
<evidence type="ECO:0000256" key="3">
    <source>
        <dbReference type="ARBA" id="ARBA00022833"/>
    </source>
</evidence>
<gene>
    <name evidence="10" type="primary">Timm9_1</name>
    <name evidence="11" type="synonym">Timm9_0</name>
    <name evidence="11" type="ORF">TROMEL_R15437</name>
    <name evidence="10" type="ORF">TROMEL_R15438</name>
</gene>
<evidence type="ECO:0000256" key="2">
    <source>
        <dbReference type="ARBA" id="ARBA00022723"/>
    </source>
</evidence>
<sequence>SKLAENRFRDCIQDFISREVTSEEITSSHYCFQKHLKMAQRISVRFQDYPIQQNEALAAKAGLLGKSH</sequence>
<keyword evidence="4 8" id="KW-0653">Protein transport</keyword>
<keyword evidence="8" id="KW-0999">Mitochondrion inner membrane</keyword>
<keyword evidence="6 8" id="KW-0496">Mitochondrion</keyword>
<dbReference type="InterPro" id="IPR050673">
    <property type="entry name" value="Mito_inner_translocase_sub"/>
</dbReference>
<comment type="subcellular location">
    <subcellularLocation>
        <location evidence="8">Mitochondrion inner membrane</location>
        <topology evidence="8">Peripheral membrane protein</topology>
        <orientation evidence="8">Intermembrane side</orientation>
    </subcellularLocation>
</comment>
<reference evidence="10 12" key="1">
    <citation type="submission" date="2019-09" db="EMBL/GenBank/DDBJ databases">
        <title>Bird 10,000 Genomes (B10K) Project - Family phase.</title>
        <authorList>
            <person name="Zhang G."/>
        </authorList>
    </citation>
    <scope>NUCLEOTIDE SEQUENCE [LARGE SCALE GENOMIC DNA]</scope>
    <source>
        <strain evidence="10">B10K-DU-007-40</strain>
        <tissue evidence="10">Mixed tissue sample</tissue>
    </source>
</reference>
<dbReference type="Proteomes" id="UP000550660">
    <property type="component" value="Unassembled WGS sequence"/>
</dbReference>
<evidence type="ECO:0000256" key="6">
    <source>
        <dbReference type="ARBA" id="ARBA00023128"/>
    </source>
</evidence>
<dbReference type="Pfam" id="PF02953">
    <property type="entry name" value="zf-Tim10_DDP"/>
    <property type="match status" value="1"/>
</dbReference>
<dbReference type="EMBL" id="VXAG01000911">
    <property type="protein sequence ID" value="NXJ82034.1"/>
    <property type="molecule type" value="Genomic_DNA"/>
</dbReference>
<keyword evidence="1 8" id="KW-0813">Transport</keyword>
<evidence type="ECO:0000313" key="11">
    <source>
        <dbReference type="EMBL" id="NXJ82034.1"/>
    </source>
</evidence>
<feature type="non-terminal residue" evidence="10">
    <location>
        <position position="1"/>
    </location>
</feature>
<name>A0A7L0EIX1_TROML</name>
<proteinExistence type="inferred from homology"/>
<dbReference type="InterPro" id="IPR035427">
    <property type="entry name" value="Tim10-like_dom_sf"/>
</dbReference>
<feature type="domain" description="Tim10-like" evidence="9">
    <location>
        <begin position="2"/>
        <end position="47"/>
    </location>
</feature>
<keyword evidence="2" id="KW-0479">Metal-binding</keyword>
<comment type="domain">
    <text evidence="8">The twin CX3C motif contains 4 conserved Cys residues that form 2 disulfide bonds in the mitochondrial intermembrane space.</text>
</comment>
<protein>
    <recommendedName>
        <fullName evidence="8">Mitochondrial import inner membrane translocase subunit</fullName>
    </recommendedName>
</protein>
<dbReference type="GO" id="GO:0005743">
    <property type="term" value="C:mitochondrial inner membrane"/>
    <property type="evidence" value="ECO:0007669"/>
    <property type="project" value="UniProtKB-SubCell"/>
</dbReference>
<keyword evidence="7 8" id="KW-1015">Disulfide bond</keyword>
<dbReference type="Gene3D" id="1.10.287.810">
    <property type="entry name" value="Mitochondrial import inner membrane translocase subunit tim13 like domains"/>
    <property type="match status" value="1"/>
</dbReference>
<dbReference type="GO" id="GO:0046872">
    <property type="term" value="F:metal ion binding"/>
    <property type="evidence" value="ECO:0007669"/>
    <property type="project" value="UniProtKB-KW"/>
</dbReference>
<dbReference type="SUPFAM" id="SSF144122">
    <property type="entry name" value="Tim10-like"/>
    <property type="match status" value="1"/>
</dbReference>
<comment type="subunit">
    <text evidence="8">Heterohexamer.</text>
</comment>
<evidence type="ECO:0000313" key="12">
    <source>
        <dbReference type="Proteomes" id="UP000550660"/>
    </source>
</evidence>
<comment type="function">
    <text evidence="8">Mitochondrial intermembrane chaperone that participates in the import and insertion of some multi-pass transmembrane proteins into the mitochondrial inner membrane. Also required for the transfer of beta-barrel precursors from the TOM complex to the sorting and assembly machinery (SAM complex) of the outer membrane. Acts as a chaperone-like protein that protects the hydrophobic precursors from aggregation and guide them through the mitochondrial intermembrane space.</text>
</comment>
<evidence type="ECO:0000256" key="8">
    <source>
        <dbReference type="RuleBase" id="RU367043"/>
    </source>
</evidence>
<feature type="non-terminal residue" evidence="10">
    <location>
        <position position="68"/>
    </location>
</feature>
<keyword evidence="3" id="KW-0862">Zinc</keyword>
<keyword evidence="5 8" id="KW-0811">Translocation</keyword>
<keyword evidence="8" id="KW-0143">Chaperone</keyword>
<keyword evidence="12" id="KW-1185">Reference proteome</keyword>
<dbReference type="InterPro" id="IPR004217">
    <property type="entry name" value="Tim10-like"/>
</dbReference>
<organism evidence="10 12">
    <name type="scientific">Trogon melanurus</name>
    <name type="common">Black-tailed trogon</name>
    <dbReference type="NCBI Taxonomy" id="56311"/>
    <lineage>
        <taxon>Eukaryota</taxon>
        <taxon>Metazoa</taxon>
        <taxon>Chordata</taxon>
        <taxon>Craniata</taxon>
        <taxon>Vertebrata</taxon>
        <taxon>Euteleostomi</taxon>
        <taxon>Archelosauria</taxon>
        <taxon>Archosauria</taxon>
        <taxon>Dinosauria</taxon>
        <taxon>Saurischia</taxon>
        <taxon>Theropoda</taxon>
        <taxon>Coelurosauria</taxon>
        <taxon>Aves</taxon>
        <taxon>Neognathae</taxon>
        <taxon>Neoaves</taxon>
        <taxon>Telluraves</taxon>
        <taxon>Coraciimorphae</taxon>
        <taxon>Trogoniformes</taxon>
        <taxon>Trogonidae</taxon>
        <taxon>Trogon</taxon>
    </lineage>
</organism>
<evidence type="ECO:0000256" key="1">
    <source>
        <dbReference type="ARBA" id="ARBA00022448"/>
    </source>
</evidence>
<evidence type="ECO:0000256" key="5">
    <source>
        <dbReference type="ARBA" id="ARBA00023010"/>
    </source>
</evidence>